<evidence type="ECO:0000256" key="1">
    <source>
        <dbReference type="SAM" id="Coils"/>
    </source>
</evidence>
<proteinExistence type="predicted"/>
<dbReference type="Proteomes" id="UP001428290">
    <property type="component" value="Unassembled WGS sequence"/>
</dbReference>
<gene>
    <name evidence="2" type="ORF">Hgul01_05450</name>
</gene>
<reference evidence="2 3" key="1">
    <citation type="submission" date="2024-02" db="EMBL/GenBank/DDBJ databases">
        <title>Herpetosiphon gulosus NBRC 112829.</title>
        <authorList>
            <person name="Ichikawa N."/>
            <person name="Katano-Makiyama Y."/>
            <person name="Hidaka K."/>
        </authorList>
    </citation>
    <scope>NUCLEOTIDE SEQUENCE [LARGE SCALE GENOMIC DNA]</scope>
    <source>
        <strain evidence="2 3">NBRC 112829</strain>
    </source>
</reference>
<dbReference type="EMBL" id="BAABRU010000090">
    <property type="protein sequence ID" value="GAA5531624.1"/>
    <property type="molecule type" value="Genomic_DNA"/>
</dbReference>
<keyword evidence="1" id="KW-0175">Coiled coil</keyword>
<dbReference type="InterPro" id="IPR009057">
    <property type="entry name" value="Homeodomain-like_sf"/>
</dbReference>
<organism evidence="2 3">
    <name type="scientific">Herpetosiphon gulosus</name>
    <dbReference type="NCBI Taxonomy" id="1973496"/>
    <lineage>
        <taxon>Bacteria</taxon>
        <taxon>Bacillati</taxon>
        <taxon>Chloroflexota</taxon>
        <taxon>Chloroflexia</taxon>
        <taxon>Herpetosiphonales</taxon>
        <taxon>Herpetosiphonaceae</taxon>
        <taxon>Herpetosiphon</taxon>
    </lineage>
</organism>
<evidence type="ECO:0000313" key="3">
    <source>
        <dbReference type="Proteomes" id="UP001428290"/>
    </source>
</evidence>
<keyword evidence="3" id="KW-1185">Reference proteome</keyword>
<dbReference type="RefSeq" id="WP_345725171.1">
    <property type="nucleotide sequence ID" value="NZ_BAABRU010000090.1"/>
</dbReference>
<evidence type="ECO:0000313" key="2">
    <source>
        <dbReference type="EMBL" id="GAA5531624.1"/>
    </source>
</evidence>
<dbReference type="SUPFAM" id="SSF46689">
    <property type="entry name" value="Homeodomain-like"/>
    <property type="match status" value="1"/>
</dbReference>
<protein>
    <recommendedName>
        <fullName evidence="4">Transposase</fullName>
    </recommendedName>
</protein>
<comment type="caution">
    <text evidence="2">The sequence shown here is derived from an EMBL/GenBank/DDBJ whole genome shotgun (WGS) entry which is preliminary data.</text>
</comment>
<feature type="coiled-coil region" evidence="1">
    <location>
        <begin position="62"/>
        <end position="89"/>
    </location>
</feature>
<sequence length="115" mass="12954">MTRQNPRTFTAEFRHMALDLALHGEQPVAQIERDLGLSSGLLRRWLKKHRMAQAAGTTVAAVAAETQEMARLRREVKRLEQENLILKKAVAMTHWRGFPAHPSPSGISSSLTTER</sequence>
<evidence type="ECO:0008006" key="4">
    <source>
        <dbReference type="Google" id="ProtNLM"/>
    </source>
</evidence>
<dbReference type="Pfam" id="PF01527">
    <property type="entry name" value="HTH_Tnp_1"/>
    <property type="match status" value="1"/>
</dbReference>
<accession>A0ABP9X8B7</accession>
<name>A0ABP9X8B7_9CHLR</name>
<dbReference type="InterPro" id="IPR002514">
    <property type="entry name" value="Transposase_8"/>
</dbReference>
<dbReference type="Gene3D" id="1.10.10.60">
    <property type="entry name" value="Homeodomain-like"/>
    <property type="match status" value="1"/>
</dbReference>